<dbReference type="AlphaFoldDB" id="E8V358"/>
<evidence type="ECO:0000256" key="1">
    <source>
        <dbReference type="ARBA" id="ARBA00006479"/>
    </source>
</evidence>
<sequence length="382" mass="41231">MEQGTSRSARSAVIAALLRHGNLSRSELAVLTELSRASITDVTQQLLAQGLLLELPVLQLETRRGRPAILLSLHAAHACFVGINIADTATAIVLTDMQGRILARQAMPPYKTPEELVAAVRKGYQQLLRASSIPRTRVQGVGLTVTGIVDHKEGICRYSAALDWRDVPISKMIGKAMHLPAWMDNDAKAVAVGEKFFGRAREYMHFTSVVLGRTIGAAHSMNGTLYRGQDGGAGEIAHITVDPNGVLCRCGRNGCLDTISGGAALQLTARELGLKVNSMRDLESLAMHGNTVATRLLRHAGKVLGSVIASLIQINNPQCILFTDMEGFGNGVFRTATRQAIENGILPRFLAGTEILFNEVEADFLPRSAASIAAFEYLRTIR</sequence>
<reference evidence="2 3" key="1">
    <citation type="journal article" date="2012" name="Stand. Genomic Sci.">
        <title>Complete genome sequence of Terriglobus saanensis type strain SP1PR4(T), an Acidobacteria from tundra soil.</title>
        <authorList>
            <person name="Rawat S.R."/>
            <person name="Mannisto M.K."/>
            <person name="Starovoytov V."/>
            <person name="Goodwin L."/>
            <person name="Nolan M."/>
            <person name="Hauser L."/>
            <person name="Land M."/>
            <person name="Davenport K.W."/>
            <person name="Woyke T."/>
            <person name="Haggblom M.M."/>
        </authorList>
    </citation>
    <scope>NUCLEOTIDE SEQUENCE</scope>
    <source>
        <strain evidence="3">ATCC BAA-1853 / DSM 23119 / SP1PR4</strain>
    </source>
</reference>
<dbReference type="SUPFAM" id="SSF53067">
    <property type="entry name" value="Actin-like ATPase domain"/>
    <property type="match status" value="1"/>
</dbReference>
<dbReference type="RefSeq" id="WP_013567066.1">
    <property type="nucleotide sequence ID" value="NC_014963.1"/>
</dbReference>
<dbReference type="HOGENOM" id="CLU_036604_13_5_0"/>
<dbReference type="OrthoDB" id="9796533at2"/>
<dbReference type="InterPro" id="IPR036390">
    <property type="entry name" value="WH_DNA-bd_sf"/>
</dbReference>
<dbReference type="InterPro" id="IPR043129">
    <property type="entry name" value="ATPase_NBD"/>
</dbReference>
<dbReference type="Gene3D" id="1.10.10.10">
    <property type="entry name" value="Winged helix-like DNA-binding domain superfamily/Winged helix DNA-binding domain"/>
    <property type="match status" value="1"/>
</dbReference>
<dbReference type="Proteomes" id="UP000006844">
    <property type="component" value="Chromosome"/>
</dbReference>
<protein>
    <submittedName>
        <fullName evidence="2">ROK family protein</fullName>
    </submittedName>
</protein>
<dbReference type="PANTHER" id="PTHR18964">
    <property type="entry name" value="ROK (REPRESSOR, ORF, KINASE) FAMILY"/>
    <property type="match status" value="1"/>
</dbReference>
<proteinExistence type="inferred from homology"/>
<keyword evidence="3" id="KW-1185">Reference proteome</keyword>
<gene>
    <name evidence="2" type="ordered locus">AciPR4_0498</name>
</gene>
<dbReference type="Gene3D" id="3.30.420.40">
    <property type="match status" value="2"/>
</dbReference>
<dbReference type="eggNOG" id="COG1940">
    <property type="taxonomic scope" value="Bacteria"/>
</dbReference>
<dbReference type="InterPro" id="IPR000600">
    <property type="entry name" value="ROK"/>
</dbReference>
<dbReference type="EMBL" id="CP002467">
    <property type="protein sequence ID" value="ADV81333.1"/>
    <property type="molecule type" value="Genomic_DNA"/>
</dbReference>
<dbReference type="Pfam" id="PF00480">
    <property type="entry name" value="ROK"/>
    <property type="match status" value="1"/>
</dbReference>
<evidence type="ECO:0000313" key="3">
    <source>
        <dbReference type="Proteomes" id="UP000006844"/>
    </source>
</evidence>
<dbReference type="InterPro" id="IPR036388">
    <property type="entry name" value="WH-like_DNA-bd_sf"/>
</dbReference>
<organism evidence="2 3">
    <name type="scientific">Terriglobus saanensis (strain ATCC BAA-1853 / DSM 23119 / SP1PR4)</name>
    <dbReference type="NCBI Taxonomy" id="401053"/>
    <lineage>
        <taxon>Bacteria</taxon>
        <taxon>Pseudomonadati</taxon>
        <taxon>Acidobacteriota</taxon>
        <taxon>Terriglobia</taxon>
        <taxon>Terriglobales</taxon>
        <taxon>Acidobacteriaceae</taxon>
        <taxon>Terriglobus</taxon>
    </lineage>
</organism>
<dbReference type="PANTHER" id="PTHR18964:SF149">
    <property type="entry name" value="BIFUNCTIONAL UDP-N-ACETYLGLUCOSAMINE 2-EPIMERASE_N-ACETYLMANNOSAMINE KINASE"/>
    <property type="match status" value="1"/>
</dbReference>
<dbReference type="KEGG" id="tsa:AciPR4_0498"/>
<evidence type="ECO:0000313" key="2">
    <source>
        <dbReference type="EMBL" id="ADV81333.1"/>
    </source>
</evidence>
<dbReference type="SUPFAM" id="SSF46785">
    <property type="entry name" value="Winged helix' DNA-binding domain"/>
    <property type="match status" value="1"/>
</dbReference>
<accession>E8V358</accession>
<name>E8V358_TERSS</name>
<dbReference type="STRING" id="401053.AciPR4_0498"/>
<comment type="similarity">
    <text evidence="1">Belongs to the ROK (NagC/XylR) family.</text>
</comment>